<sequence>MMLMLTDDCLIPESGLEMP</sequence>
<dbReference type="EMBL" id="CAMAPF010000948">
    <property type="protein sequence ID" value="CAH9128085.1"/>
    <property type="molecule type" value="Genomic_DNA"/>
</dbReference>
<keyword evidence="3" id="KW-1185">Reference proteome</keyword>
<proteinExistence type="predicted"/>
<dbReference type="AlphaFoldDB" id="A0AAV0EY19"/>
<reference evidence="2" key="1">
    <citation type="submission" date="2022-07" db="EMBL/GenBank/DDBJ databases">
        <authorList>
            <person name="Macas J."/>
            <person name="Novak P."/>
            <person name="Neumann P."/>
        </authorList>
    </citation>
    <scope>NUCLEOTIDE SEQUENCE</scope>
</reference>
<evidence type="ECO:0000313" key="1">
    <source>
        <dbReference type="EMBL" id="CAH9108388.1"/>
    </source>
</evidence>
<dbReference type="EMBL" id="CAMAPF010000146">
    <property type="protein sequence ID" value="CAH9108388.1"/>
    <property type="molecule type" value="Genomic_DNA"/>
</dbReference>
<organism evidence="2 3">
    <name type="scientific">Cuscuta epithymum</name>
    <dbReference type="NCBI Taxonomy" id="186058"/>
    <lineage>
        <taxon>Eukaryota</taxon>
        <taxon>Viridiplantae</taxon>
        <taxon>Streptophyta</taxon>
        <taxon>Embryophyta</taxon>
        <taxon>Tracheophyta</taxon>
        <taxon>Spermatophyta</taxon>
        <taxon>Magnoliopsida</taxon>
        <taxon>eudicotyledons</taxon>
        <taxon>Gunneridae</taxon>
        <taxon>Pentapetalae</taxon>
        <taxon>asterids</taxon>
        <taxon>lamiids</taxon>
        <taxon>Solanales</taxon>
        <taxon>Convolvulaceae</taxon>
        <taxon>Cuscuteae</taxon>
        <taxon>Cuscuta</taxon>
        <taxon>Cuscuta subgen. Cuscuta</taxon>
    </lineage>
</organism>
<evidence type="ECO:0000313" key="2">
    <source>
        <dbReference type="EMBL" id="CAH9128085.1"/>
    </source>
</evidence>
<gene>
    <name evidence="1" type="ORF">CEPIT_LOCUS18328</name>
    <name evidence="2" type="ORF">CEPIT_LOCUS28819</name>
</gene>
<dbReference type="Proteomes" id="UP001152523">
    <property type="component" value="Unassembled WGS sequence"/>
</dbReference>
<name>A0AAV0EY19_9ASTE</name>
<protein>
    <submittedName>
        <fullName evidence="2">Uncharacterized protein</fullName>
    </submittedName>
</protein>
<evidence type="ECO:0000313" key="3">
    <source>
        <dbReference type="Proteomes" id="UP001152523"/>
    </source>
</evidence>
<comment type="caution">
    <text evidence="2">The sequence shown here is derived from an EMBL/GenBank/DDBJ whole genome shotgun (WGS) entry which is preliminary data.</text>
</comment>
<accession>A0AAV0EY19</accession>